<dbReference type="InterPro" id="IPR000477">
    <property type="entry name" value="RT_dom"/>
</dbReference>
<keyword evidence="3" id="KW-0695">RNA-directed DNA polymerase</keyword>
<dbReference type="InterPro" id="IPR043502">
    <property type="entry name" value="DNA/RNA_pol_sf"/>
</dbReference>
<keyword evidence="3" id="KW-0808">Transferase</keyword>
<sequence length="482" mass="55829">METIRQSQKTENKADYLRRVTLEGSEQTGARSVVSGEKRTQNGLLREKVLDRNNLNRAFVHVKRNKGAGGIDGMSVEELGPYLKENNVKLIEALRTESYEPQPVKRVEIPKPDGSKRQLGIPTVVDRVVQQALQQQLSPIFEKVFSDNSYGFRPHRSAQSAVKKVVAYYNQGYHYVVDLDLKSYFDNVNHDLLIKFVENYISEPWVLHLIRKFLTSGVMNGRFFEKSAKGTPQGGNISPLLANIYLNELDKELTKRGHKFVRYADDCNIYVKSKRAGERVLKSITQFLEKELKVEVNAEKTQVGSPLRLKFLGFSLGVGRNSAYPRPHQKPKQRIKQELTRITKRSRGVSLDRILHEIKQKMQGWIQYYSIGKMKTFLQQLDKWLRSRIRQYIWKQWKNIGTRYKALIKLGLTPKQAKIYVNTRKGYWRNAHSKTLLMTITNKRLAQRGLINLSNCTSLFKQKLKLLNRRIRFRTYGGVGGR</sequence>
<dbReference type="InterPro" id="IPR013597">
    <property type="entry name" value="Mat_intron_G2"/>
</dbReference>
<organism evidence="3 4">
    <name type="scientific">Ligilactobacillus acidipiscis</name>
    <dbReference type="NCBI Taxonomy" id="89059"/>
    <lineage>
        <taxon>Bacteria</taxon>
        <taxon>Bacillati</taxon>
        <taxon>Bacillota</taxon>
        <taxon>Bacilli</taxon>
        <taxon>Lactobacillales</taxon>
        <taxon>Lactobacillaceae</taxon>
        <taxon>Ligilactobacillus</taxon>
    </lineage>
</organism>
<dbReference type="NCBIfam" id="TIGR04416">
    <property type="entry name" value="group_II_RT_mat"/>
    <property type="match status" value="1"/>
</dbReference>
<evidence type="ECO:0000313" key="3">
    <source>
        <dbReference type="EMBL" id="SFV40918.1"/>
    </source>
</evidence>
<evidence type="ECO:0000313" key="4">
    <source>
        <dbReference type="Proteomes" id="UP000190935"/>
    </source>
</evidence>
<reference evidence="4" key="1">
    <citation type="submission" date="2016-11" db="EMBL/GenBank/DDBJ databases">
        <authorList>
            <person name="Papadimitriou K."/>
        </authorList>
    </citation>
    <scope>NUCLEOTIDE SEQUENCE [LARGE SCALE GENOMIC DNA]</scope>
    <source>
        <strain evidence="4">ACA-DC 1533</strain>
    </source>
</reference>
<dbReference type="Proteomes" id="UP000190935">
    <property type="component" value="Chromosome I"/>
</dbReference>
<protein>
    <submittedName>
        <fullName evidence="3">Retron-type RNA-directed DNA polymerase</fullName>
        <ecNumber evidence="3">2.7.7.49</ecNumber>
    </submittedName>
</protein>
<keyword evidence="1" id="KW-0515">Mutator protein</keyword>
<dbReference type="PANTHER" id="PTHR34047:SF8">
    <property type="entry name" value="PROTEIN YKFC"/>
    <property type="match status" value="1"/>
</dbReference>
<feature type="domain" description="Reverse transcriptase" evidence="2">
    <location>
        <begin position="90"/>
        <end position="316"/>
    </location>
</feature>
<gene>
    <name evidence="3" type="ORF">LAC1533_1498</name>
</gene>
<dbReference type="InterPro" id="IPR043128">
    <property type="entry name" value="Rev_trsase/Diguanyl_cyclase"/>
</dbReference>
<dbReference type="InterPro" id="IPR030931">
    <property type="entry name" value="Group_II_RT_mat"/>
</dbReference>
<accession>A0A1K1KQ18</accession>
<dbReference type="Pfam" id="PF00078">
    <property type="entry name" value="RVT_1"/>
    <property type="match status" value="1"/>
</dbReference>
<dbReference type="EC" id="2.7.7.49" evidence="3"/>
<evidence type="ECO:0000256" key="1">
    <source>
        <dbReference type="ARBA" id="ARBA00022457"/>
    </source>
</evidence>
<keyword evidence="3" id="KW-0548">Nucleotidyltransferase</keyword>
<dbReference type="PROSITE" id="PS50878">
    <property type="entry name" value="RT_POL"/>
    <property type="match status" value="1"/>
</dbReference>
<dbReference type="Pfam" id="PF08388">
    <property type="entry name" value="GIIM"/>
    <property type="match status" value="1"/>
</dbReference>
<dbReference type="Gene3D" id="3.30.70.270">
    <property type="match status" value="1"/>
</dbReference>
<evidence type="ECO:0000259" key="2">
    <source>
        <dbReference type="PROSITE" id="PS50878"/>
    </source>
</evidence>
<dbReference type="EMBL" id="LT630287">
    <property type="protein sequence ID" value="SFV40918.1"/>
    <property type="molecule type" value="Genomic_DNA"/>
</dbReference>
<proteinExistence type="predicted"/>
<dbReference type="CDD" id="cd01651">
    <property type="entry name" value="RT_G2_intron"/>
    <property type="match status" value="1"/>
</dbReference>
<name>A0A1K1KQ18_9LACO</name>
<dbReference type="GO" id="GO:0003964">
    <property type="term" value="F:RNA-directed DNA polymerase activity"/>
    <property type="evidence" value="ECO:0007669"/>
    <property type="project" value="UniProtKB-KW"/>
</dbReference>
<dbReference type="PANTHER" id="PTHR34047">
    <property type="entry name" value="NUCLEAR INTRON MATURASE 1, MITOCHONDRIAL-RELATED"/>
    <property type="match status" value="1"/>
</dbReference>
<dbReference type="InterPro" id="IPR051083">
    <property type="entry name" value="GrpII_Intron_Splice-Mob/Def"/>
</dbReference>
<dbReference type="KEGG" id="laca:LAC1533_1498"/>
<dbReference type="SUPFAM" id="SSF56672">
    <property type="entry name" value="DNA/RNA polymerases"/>
    <property type="match status" value="1"/>
</dbReference>
<dbReference type="AlphaFoldDB" id="A0A1K1KQ18"/>